<dbReference type="AlphaFoldDB" id="A0A2Z2MDE4"/>
<proteinExistence type="predicted"/>
<dbReference type="Proteomes" id="UP000250179">
    <property type="component" value="Chromosome"/>
</dbReference>
<organism evidence="1 2">
    <name type="scientific">Thermococcus profundus</name>
    <dbReference type="NCBI Taxonomy" id="49899"/>
    <lineage>
        <taxon>Archaea</taxon>
        <taxon>Methanobacteriati</taxon>
        <taxon>Methanobacteriota</taxon>
        <taxon>Thermococci</taxon>
        <taxon>Thermococcales</taxon>
        <taxon>Thermococcaceae</taxon>
        <taxon>Thermococcus</taxon>
    </lineage>
</organism>
<keyword evidence="2" id="KW-1185">Reference proteome</keyword>
<evidence type="ECO:0000313" key="2">
    <source>
        <dbReference type="Proteomes" id="UP000250179"/>
    </source>
</evidence>
<name>A0A2Z2MDE4_THEPR</name>
<dbReference type="EMBL" id="CP014862">
    <property type="protein sequence ID" value="ASJ02635.1"/>
    <property type="molecule type" value="Genomic_DNA"/>
</dbReference>
<evidence type="ECO:0000313" key="1">
    <source>
        <dbReference type="EMBL" id="ASJ02635.1"/>
    </source>
</evidence>
<dbReference type="KEGG" id="tprf:A3L09_04850"/>
<accession>A0A2Z2MDE4</accession>
<dbReference type="OrthoDB" id="86210at2157"/>
<protein>
    <submittedName>
        <fullName evidence="1">Uncharacterized protein</fullName>
    </submittedName>
</protein>
<reference evidence="1 2" key="1">
    <citation type="submission" date="2016-03" db="EMBL/GenBank/DDBJ databases">
        <title>Complete genome sequence of Thermococcus profundus strain DT5432.</title>
        <authorList>
            <person name="Oger P.M."/>
        </authorList>
    </citation>
    <scope>NUCLEOTIDE SEQUENCE [LARGE SCALE GENOMIC DNA]</scope>
    <source>
        <strain evidence="1 2">DT 5432</strain>
    </source>
</reference>
<gene>
    <name evidence="1" type="ORF">A3L09_04850</name>
</gene>
<sequence>MKTWEGVRMYENVVCKSPEDLFLLIQEALRIGDGALVRVFSSSGNYYFHLLFDDEKLLLGEARSLRTNGRITGRPMLSMLMEVLKEPFVADVMALTDSDIKNTLLANIDLYESTPKVLLFEMFTPRLWQSPFTPEAGVKSETSLSLE</sequence>